<dbReference type="AlphaFoldDB" id="A0A0U0WCT1"/>
<evidence type="ECO:0000313" key="3">
    <source>
        <dbReference type="Proteomes" id="UP000198875"/>
    </source>
</evidence>
<sequence>MGCVGHREQPVGHGQRRGVVGADQAGDLAPPSRTAPRPSMATCSCAGRSVGSAPSPETVKLAEFAASIGSFTAIVTSPPAA</sequence>
<name>A0A0U0WCT1_MYCBE</name>
<dbReference type="Proteomes" id="UP000198875">
    <property type="component" value="Unassembled WGS sequence"/>
</dbReference>
<feature type="compositionally biased region" description="Basic and acidic residues" evidence="1">
    <location>
        <begin position="1"/>
        <end position="10"/>
    </location>
</feature>
<evidence type="ECO:0000256" key="1">
    <source>
        <dbReference type="SAM" id="MobiDB-lite"/>
    </source>
</evidence>
<organism evidence="2 3">
    <name type="scientific">Mycobacterium bohemicum DSM 44277</name>
    <dbReference type="NCBI Taxonomy" id="1236609"/>
    <lineage>
        <taxon>Bacteria</taxon>
        <taxon>Bacillati</taxon>
        <taxon>Actinomycetota</taxon>
        <taxon>Actinomycetes</taxon>
        <taxon>Mycobacteriales</taxon>
        <taxon>Mycobacteriaceae</taxon>
        <taxon>Mycobacterium</taxon>
    </lineage>
</organism>
<gene>
    <name evidence="2" type="ORF">BN971_04162</name>
</gene>
<accession>A0A0U0WCT1</accession>
<proteinExistence type="predicted"/>
<protein>
    <submittedName>
        <fullName evidence="2">Uncharacterized protein</fullName>
    </submittedName>
</protein>
<feature type="region of interest" description="Disordered" evidence="1">
    <location>
        <begin position="1"/>
        <end position="40"/>
    </location>
</feature>
<dbReference type="EMBL" id="CSTD01000005">
    <property type="protein sequence ID" value="CPR12856.1"/>
    <property type="molecule type" value="Genomic_DNA"/>
</dbReference>
<reference evidence="2 3" key="1">
    <citation type="submission" date="2015-03" db="EMBL/GenBank/DDBJ databases">
        <authorList>
            <person name="Murphy D."/>
        </authorList>
    </citation>
    <scope>NUCLEOTIDE SEQUENCE [LARGE SCALE GENOMIC DNA]</scope>
    <source>
        <strain evidence="2 3">DSM 44277</strain>
    </source>
</reference>
<evidence type="ECO:0000313" key="2">
    <source>
        <dbReference type="EMBL" id="CPR12856.1"/>
    </source>
</evidence>